<evidence type="ECO:0000256" key="7">
    <source>
        <dbReference type="HAMAP-Rule" id="MF_00009"/>
    </source>
</evidence>
<evidence type="ECO:0000256" key="2">
    <source>
        <dbReference type="ARBA" id="ARBA00022722"/>
    </source>
</evidence>
<dbReference type="HAMAP" id="MF_00009">
    <property type="entry name" value="Endoribonucl_YbeY"/>
    <property type="match status" value="1"/>
</dbReference>
<dbReference type="PANTHER" id="PTHR46986">
    <property type="entry name" value="ENDORIBONUCLEASE YBEY, CHLOROPLASTIC"/>
    <property type="match status" value="1"/>
</dbReference>
<dbReference type="PANTHER" id="PTHR46986:SF1">
    <property type="entry name" value="ENDORIBONUCLEASE YBEY, CHLOROPLASTIC"/>
    <property type="match status" value="1"/>
</dbReference>
<protein>
    <recommendedName>
        <fullName evidence="7">Endoribonuclease YbeY</fullName>
        <ecNumber evidence="7">3.1.-.-</ecNumber>
    </recommendedName>
</protein>
<dbReference type="PROSITE" id="PS01306">
    <property type="entry name" value="UPF0054"/>
    <property type="match status" value="1"/>
</dbReference>
<evidence type="ECO:0000313" key="8">
    <source>
        <dbReference type="EMBL" id="MDQ0437486.1"/>
    </source>
</evidence>
<gene>
    <name evidence="7" type="primary">ybeY</name>
    <name evidence="8" type="ORF">QO014_001871</name>
</gene>
<organism evidence="8 9">
    <name type="scientific">Kaistia dalseonensis</name>
    <dbReference type="NCBI Taxonomy" id="410840"/>
    <lineage>
        <taxon>Bacteria</taxon>
        <taxon>Pseudomonadati</taxon>
        <taxon>Pseudomonadota</taxon>
        <taxon>Alphaproteobacteria</taxon>
        <taxon>Hyphomicrobiales</taxon>
        <taxon>Kaistiaceae</taxon>
        <taxon>Kaistia</taxon>
    </lineage>
</organism>
<reference evidence="8 9" key="1">
    <citation type="submission" date="2023-07" db="EMBL/GenBank/DDBJ databases">
        <title>Genomic Encyclopedia of Type Strains, Phase IV (KMG-IV): sequencing the most valuable type-strain genomes for metagenomic binning, comparative biology and taxonomic classification.</title>
        <authorList>
            <person name="Goeker M."/>
        </authorList>
    </citation>
    <scope>NUCLEOTIDE SEQUENCE [LARGE SCALE GENOMIC DNA]</scope>
    <source>
        <strain evidence="8 9">B6-8</strain>
    </source>
</reference>
<keyword evidence="5 7" id="KW-0378">Hydrolase</keyword>
<keyword evidence="3 7" id="KW-0479">Metal-binding</keyword>
<dbReference type="InterPro" id="IPR020549">
    <property type="entry name" value="YbeY_CS"/>
</dbReference>
<keyword evidence="2 7" id="KW-0540">Nuclease</keyword>
<feature type="binding site" evidence="7">
    <location>
        <position position="129"/>
    </location>
    <ligand>
        <name>Zn(2+)</name>
        <dbReference type="ChEBI" id="CHEBI:29105"/>
        <note>catalytic</note>
    </ligand>
</feature>
<accession>A0ABU0H7P5</accession>
<keyword evidence="6 7" id="KW-0862">Zinc</keyword>
<evidence type="ECO:0000256" key="4">
    <source>
        <dbReference type="ARBA" id="ARBA00022759"/>
    </source>
</evidence>
<dbReference type="EC" id="3.1.-.-" evidence="7"/>
<evidence type="ECO:0000256" key="6">
    <source>
        <dbReference type="ARBA" id="ARBA00022833"/>
    </source>
</evidence>
<feature type="binding site" evidence="7">
    <location>
        <position position="125"/>
    </location>
    <ligand>
        <name>Zn(2+)</name>
        <dbReference type="ChEBI" id="CHEBI:29105"/>
        <note>catalytic</note>
    </ligand>
</feature>
<dbReference type="Gene3D" id="3.40.390.30">
    <property type="entry name" value="Metalloproteases ('zincins'), catalytic domain"/>
    <property type="match status" value="1"/>
</dbReference>
<comment type="similarity">
    <text evidence="1 7">Belongs to the endoribonuclease YbeY family.</text>
</comment>
<keyword evidence="7" id="KW-0698">rRNA processing</keyword>
<dbReference type="InterPro" id="IPR023091">
    <property type="entry name" value="MetalPrtase_cat_dom_sf_prd"/>
</dbReference>
<dbReference type="SUPFAM" id="SSF55486">
    <property type="entry name" value="Metalloproteases ('zincins'), catalytic domain"/>
    <property type="match status" value="1"/>
</dbReference>
<evidence type="ECO:0000313" key="9">
    <source>
        <dbReference type="Proteomes" id="UP001241603"/>
    </source>
</evidence>
<dbReference type="InterPro" id="IPR002036">
    <property type="entry name" value="YbeY"/>
</dbReference>
<dbReference type="NCBIfam" id="TIGR00043">
    <property type="entry name" value="rRNA maturation RNase YbeY"/>
    <property type="match status" value="1"/>
</dbReference>
<comment type="caution">
    <text evidence="8">The sequence shown here is derived from an EMBL/GenBank/DDBJ whole genome shotgun (WGS) entry which is preliminary data.</text>
</comment>
<proteinExistence type="inferred from homology"/>
<keyword evidence="4 7" id="KW-0255">Endonuclease</keyword>
<sequence>MMGRAAMPIAIDVLVEAGDWPSDEELARLVAQAVEASFAVGGLAVVAGSELSVVFTDDAHVRRLNAQYREKDKATNVLSFPGSPPGSKRFGPLLGDIVVARETVVAEADDQGIAFDDHLTHLVVHGLLHLFGHDHLEDAEAERMESLETEILARLGIADPYADHMHRPGGEPNTEHDGR</sequence>
<evidence type="ECO:0000256" key="5">
    <source>
        <dbReference type="ARBA" id="ARBA00022801"/>
    </source>
</evidence>
<name>A0ABU0H7P5_9HYPH</name>
<comment type="function">
    <text evidence="7">Single strand-specific metallo-endoribonuclease involved in late-stage 70S ribosome quality control and in maturation of the 3' terminus of the 16S rRNA.</text>
</comment>
<comment type="cofactor">
    <cofactor evidence="7">
        <name>Zn(2+)</name>
        <dbReference type="ChEBI" id="CHEBI:29105"/>
    </cofactor>
    <text evidence="7">Binds 1 zinc ion.</text>
</comment>
<comment type="subcellular location">
    <subcellularLocation>
        <location evidence="7">Cytoplasm</location>
    </subcellularLocation>
</comment>
<evidence type="ECO:0000256" key="3">
    <source>
        <dbReference type="ARBA" id="ARBA00022723"/>
    </source>
</evidence>
<keyword evidence="7" id="KW-0690">Ribosome biogenesis</keyword>
<dbReference type="Proteomes" id="UP001241603">
    <property type="component" value="Unassembled WGS sequence"/>
</dbReference>
<dbReference type="Pfam" id="PF02130">
    <property type="entry name" value="YbeY"/>
    <property type="match status" value="1"/>
</dbReference>
<feature type="binding site" evidence="7">
    <location>
        <position position="135"/>
    </location>
    <ligand>
        <name>Zn(2+)</name>
        <dbReference type="ChEBI" id="CHEBI:29105"/>
        <note>catalytic</note>
    </ligand>
</feature>
<evidence type="ECO:0000256" key="1">
    <source>
        <dbReference type="ARBA" id="ARBA00010875"/>
    </source>
</evidence>
<dbReference type="EMBL" id="JAUSVO010000002">
    <property type="protein sequence ID" value="MDQ0437486.1"/>
    <property type="molecule type" value="Genomic_DNA"/>
</dbReference>
<keyword evidence="9" id="KW-1185">Reference proteome</keyword>
<keyword evidence="7" id="KW-0963">Cytoplasm</keyword>